<dbReference type="AlphaFoldDB" id="A0ABD0M6V0"/>
<sequence length="119" mass="12879">MSFSRPRTQKTLPTITVAKQSRKTTYKVLPIVAGCFVNGPSAATLFHLSTERPAGIRTKTDRWTHYVSTPGMQSSDAHPLVLSVPIVGNNILLTLSLATGCAVTLPCMTTGANEWHLRS</sequence>
<dbReference type="EMBL" id="JACVVK020000004">
    <property type="protein sequence ID" value="KAK7507386.1"/>
    <property type="molecule type" value="Genomic_DNA"/>
</dbReference>
<proteinExistence type="predicted"/>
<evidence type="ECO:0000313" key="1">
    <source>
        <dbReference type="EMBL" id="KAK7507386.1"/>
    </source>
</evidence>
<protein>
    <submittedName>
        <fullName evidence="1">Uncharacterized protein</fullName>
    </submittedName>
</protein>
<dbReference type="Proteomes" id="UP001519460">
    <property type="component" value="Unassembled WGS sequence"/>
</dbReference>
<gene>
    <name evidence="1" type="ORF">BaRGS_00001321</name>
</gene>
<accession>A0ABD0M6V0</accession>
<name>A0ABD0M6V0_9CAEN</name>
<evidence type="ECO:0000313" key="2">
    <source>
        <dbReference type="Proteomes" id="UP001519460"/>
    </source>
</evidence>
<organism evidence="1 2">
    <name type="scientific">Batillaria attramentaria</name>
    <dbReference type="NCBI Taxonomy" id="370345"/>
    <lineage>
        <taxon>Eukaryota</taxon>
        <taxon>Metazoa</taxon>
        <taxon>Spiralia</taxon>
        <taxon>Lophotrochozoa</taxon>
        <taxon>Mollusca</taxon>
        <taxon>Gastropoda</taxon>
        <taxon>Caenogastropoda</taxon>
        <taxon>Sorbeoconcha</taxon>
        <taxon>Cerithioidea</taxon>
        <taxon>Batillariidae</taxon>
        <taxon>Batillaria</taxon>
    </lineage>
</organism>
<keyword evidence="2" id="KW-1185">Reference proteome</keyword>
<comment type="caution">
    <text evidence="1">The sequence shown here is derived from an EMBL/GenBank/DDBJ whole genome shotgun (WGS) entry which is preliminary data.</text>
</comment>
<reference evidence="1 2" key="1">
    <citation type="journal article" date="2023" name="Sci. Data">
        <title>Genome assembly of the Korean intertidal mud-creeper Batillaria attramentaria.</title>
        <authorList>
            <person name="Patra A.K."/>
            <person name="Ho P.T."/>
            <person name="Jun S."/>
            <person name="Lee S.J."/>
            <person name="Kim Y."/>
            <person name="Won Y.J."/>
        </authorList>
    </citation>
    <scope>NUCLEOTIDE SEQUENCE [LARGE SCALE GENOMIC DNA]</scope>
    <source>
        <strain evidence="1">Wonlab-2016</strain>
    </source>
</reference>